<dbReference type="PANTHER" id="PTHR30461:SF23">
    <property type="entry name" value="DNA RECOMBINASE-RELATED"/>
    <property type="match status" value="1"/>
</dbReference>
<dbReference type="PROSITE" id="PS51737">
    <property type="entry name" value="RECOMBINASE_DNA_BIND"/>
    <property type="match status" value="1"/>
</dbReference>
<organism evidence="3 4">
    <name type="scientific">Mucilaginibacter aquatilis</name>
    <dbReference type="NCBI Taxonomy" id="1517760"/>
    <lineage>
        <taxon>Bacteria</taxon>
        <taxon>Pseudomonadati</taxon>
        <taxon>Bacteroidota</taxon>
        <taxon>Sphingobacteriia</taxon>
        <taxon>Sphingobacteriales</taxon>
        <taxon>Sphingobacteriaceae</taxon>
        <taxon>Mucilaginibacter</taxon>
    </lineage>
</organism>
<evidence type="ECO:0000259" key="2">
    <source>
        <dbReference type="PROSITE" id="PS51737"/>
    </source>
</evidence>
<dbReference type="Proteomes" id="UP000434850">
    <property type="component" value="Unassembled WGS sequence"/>
</dbReference>
<feature type="domain" description="Resolvase/invertase-type recombinase catalytic" evidence="1">
    <location>
        <begin position="5"/>
        <end position="153"/>
    </location>
</feature>
<dbReference type="Gene3D" id="3.40.50.1390">
    <property type="entry name" value="Resolvase, N-terminal catalytic domain"/>
    <property type="match status" value="1"/>
</dbReference>
<dbReference type="Gene3D" id="3.90.1750.20">
    <property type="entry name" value="Putative Large Serine Recombinase, Chain B, Domain 2"/>
    <property type="match status" value="1"/>
</dbReference>
<dbReference type="InterPro" id="IPR038109">
    <property type="entry name" value="DNA_bind_recomb_sf"/>
</dbReference>
<evidence type="ECO:0000313" key="3">
    <source>
        <dbReference type="EMBL" id="MVN92029.1"/>
    </source>
</evidence>
<dbReference type="Pfam" id="PF07508">
    <property type="entry name" value="Recombinase"/>
    <property type="match status" value="1"/>
</dbReference>
<dbReference type="InterPro" id="IPR006119">
    <property type="entry name" value="Resolv_N"/>
</dbReference>
<dbReference type="Pfam" id="PF13408">
    <property type="entry name" value="Zn_ribbon_recom"/>
    <property type="match status" value="1"/>
</dbReference>
<evidence type="ECO:0000259" key="1">
    <source>
        <dbReference type="PROSITE" id="PS51736"/>
    </source>
</evidence>
<accession>A0A6I4IF93</accession>
<dbReference type="PANTHER" id="PTHR30461">
    <property type="entry name" value="DNA-INVERTASE FROM LAMBDOID PROPHAGE"/>
    <property type="match status" value="1"/>
</dbReference>
<name>A0A6I4IF93_9SPHI</name>
<dbReference type="EMBL" id="WQLA01000005">
    <property type="protein sequence ID" value="MVN92029.1"/>
    <property type="molecule type" value="Genomic_DNA"/>
</dbReference>
<evidence type="ECO:0000313" key="4">
    <source>
        <dbReference type="Proteomes" id="UP000434850"/>
    </source>
</evidence>
<protein>
    <recommendedName>
        <fullName evidence="5">Recombinase family protein</fullName>
    </recommendedName>
</protein>
<reference evidence="3 4" key="1">
    <citation type="submission" date="2019-12" db="EMBL/GenBank/DDBJ databases">
        <title>Mucilaginibacter sp. HME9299 genome sequencing and assembly.</title>
        <authorList>
            <person name="Kang H."/>
            <person name="Kim H."/>
            <person name="Joh K."/>
        </authorList>
    </citation>
    <scope>NUCLEOTIDE SEQUENCE [LARGE SCALE GENOMIC DNA]</scope>
    <source>
        <strain evidence="3 4">HME9299</strain>
    </source>
</reference>
<gene>
    <name evidence="3" type="ORF">GO816_12905</name>
</gene>
<dbReference type="InterPro" id="IPR025827">
    <property type="entry name" value="Zn_ribbon_recom_dom"/>
</dbReference>
<dbReference type="RefSeq" id="WP_157542358.1">
    <property type="nucleotide sequence ID" value="NZ_WQLA01000005.1"/>
</dbReference>
<feature type="domain" description="Recombinase" evidence="2">
    <location>
        <begin position="161"/>
        <end position="289"/>
    </location>
</feature>
<dbReference type="InterPro" id="IPR050639">
    <property type="entry name" value="SSR_resolvase"/>
</dbReference>
<proteinExistence type="predicted"/>
<sequence length="560" mass="64273">MKKNVLGIYARQSVEKETTGSIDDQIKKGIDKANQLAMSYITYIDHGVSAVNEDTSNRPMFQRLIEDIQTGNVDAIFTMDMSRLTRNPVVNSRIANLCAKKDVVIHTGLEGVIDFRDDSQVLMNGIKALLNQDFVFKTKAKVKSVLRNRANEGKSFAGMGAYGYKSGNNKELVIDSEESKIVKQIFDMYLNGLGTGKIADILNSMKIPTMYNKKLRKGTYEVKNKFTGQITVKEAKHVRWVNNTILGILKNPIYMGQRRYNDDLISAPAIVSKNLWDKAQEQISKNRRLTGSKKHSYLLRGLCTCARCGRNLAGRTRENKKDHYYQCSSKITKSSCGLRSINIDYLDDLIWDKVIHSNLISEQALKELEKIQNPIEIDNTLKKIEVLKSKMNEAKRVKDKTIALFQQELITMDEVETYLRESNLVIETAQKEIKHSQELLKNFENFKQQYDDYTNFQEQLTNVIERADYDFKHSLIRKLIDRIIIDYDEDTELYKIDININLSVTLNEPTNETDCQTFYYPSSKKINEANNKRYSNYEPEGLIGTDFSIVTPPRLPVSPH</sequence>
<dbReference type="GO" id="GO:0000150">
    <property type="term" value="F:DNA strand exchange activity"/>
    <property type="evidence" value="ECO:0007669"/>
    <property type="project" value="InterPro"/>
</dbReference>
<evidence type="ECO:0008006" key="5">
    <source>
        <dbReference type="Google" id="ProtNLM"/>
    </source>
</evidence>
<dbReference type="InterPro" id="IPR011109">
    <property type="entry name" value="DNA_bind_recombinase_dom"/>
</dbReference>
<dbReference type="Pfam" id="PF00239">
    <property type="entry name" value="Resolvase"/>
    <property type="match status" value="1"/>
</dbReference>
<comment type="caution">
    <text evidence="3">The sequence shown here is derived from an EMBL/GenBank/DDBJ whole genome shotgun (WGS) entry which is preliminary data.</text>
</comment>
<dbReference type="InterPro" id="IPR036162">
    <property type="entry name" value="Resolvase-like_N_sf"/>
</dbReference>
<dbReference type="SUPFAM" id="SSF53041">
    <property type="entry name" value="Resolvase-like"/>
    <property type="match status" value="1"/>
</dbReference>
<dbReference type="GO" id="GO:0003677">
    <property type="term" value="F:DNA binding"/>
    <property type="evidence" value="ECO:0007669"/>
    <property type="project" value="InterPro"/>
</dbReference>
<dbReference type="OrthoDB" id="9797501at2"/>
<dbReference type="AlphaFoldDB" id="A0A6I4IF93"/>
<dbReference type="SMART" id="SM00857">
    <property type="entry name" value="Resolvase"/>
    <property type="match status" value="1"/>
</dbReference>
<dbReference type="CDD" id="cd00338">
    <property type="entry name" value="Ser_Recombinase"/>
    <property type="match status" value="1"/>
</dbReference>
<keyword evidence="4" id="KW-1185">Reference proteome</keyword>
<dbReference type="PROSITE" id="PS51736">
    <property type="entry name" value="RECOMBINASES_3"/>
    <property type="match status" value="1"/>
</dbReference>